<keyword evidence="2" id="KW-0472">Membrane</keyword>
<dbReference type="Proteomes" id="UP000646365">
    <property type="component" value="Unassembled WGS sequence"/>
</dbReference>
<dbReference type="AlphaFoldDB" id="A0A8J3E4B3"/>
<evidence type="ECO:0000256" key="2">
    <source>
        <dbReference type="SAM" id="Phobius"/>
    </source>
</evidence>
<keyword evidence="1" id="KW-0175">Coiled coil</keyword>
<accession>A0A8J3E4B3</accession>
<keyword evidence="2" id="KW-0812">Transmembrane</keyword>
<proteinExistence type="predicted"/>
<feature type="transmembrane region" description="Helical" evidence="2">
    <location>
        <begin position="6"/>
        <end position="29"/>
    </location>
</feature>
<feature type="coiled-coil region" evidence="1">
    <location>
        <begin position="57"/>
        <end position="98"/>
    </location>
</feature>
<sequence length="174" mass="19837">MMQDLVSASTFGTLLVFAIVAVIILMVVAENLRVRLRSIPEQAEILAQQFATAHNDAKANEASIDRDERMIAQLEQQLARLEAALEEKRQRLVDARNRVPSVVYVLDQIIQPTHRPWLVPIRLDGAAAEDGDWLSGRRYLVYGEDVENARRRVEVRFPQREGYRAAMPEPFELS</sequence>
<keyword evidence="4" id="KW-1185">Reference proteome</keyword>
<protein>
    <submittedName>
        <fullName evidence="3">Uncharacterized protein</fullName>
    </submittedName>
</protein>
<gene>
    <name evidence="3" type="ORF">GCM10011611_18460</name>
</gene>
<comment type="caution">
    <text evidence="3">The sequence shown here is derived from an EMBL/GenBank/DDBJ whole genome shotgun (WGS) entry which is preliminary data.</text>
</comment>
<evidence type="ECO:0000256" key="1">
    <source>
        <dbReference type="SAM" id="Coils"/>
    </source>
</evidence>
<evidence type="ECO:0000313" key="3">
    <source>
        <dbReference type="EMBL" id="GGF13058.1"/>
    </source>
</evidence>
<keyword evidence="2" id="KW-1133">Transmembrane helix</keyword>
<dbReference type="EMBL" id="BMJQ01000004">
    <property type="protein sequence ID" value="GGF13058.1"/>
    <property type="molecule type" value="Genomic_DNA"/>
</dbReference>
<reference evidence="3" key="1">
    <citation type="journal article" date="2014" name="Int. J. Syst. Evol. Microbiol.">
        <title>Complete genome sequence of Corynebacterium casei LMG S-19264T (=DSM 44701T), isolated from a smear-ripened cheese.</title>
        <authorList>
            <consortium name="US DOE Joint Genome Institute (JGI-PGF)"/>
            <person name="Walter F."/>
            <person name="Albersmeier A."/>
            <person name="Kalinowski J."/>
            <person name="Ruckert C."/>
        </authorList>
    </citation>
    <scope>NUCLEOTIDE SEQUENCE</scope>
    <source>
        <strain evidence="3">CGMCC 1.15725</strain>
    </source>
</reference>
<reference evidence="3" key="2">
    <citation type="submission" date="2020-09" db="EMBL/GenBank/DDBJ databases">
        <authorList>
            <person name="Sun Q."/>
            <person name="Zhou Y."/>
        </authorList>
    </citation>
    <scope>NUCLEOTIDE SEQUENCE</scope>
    <source>
        <strain evidence="3">CGMCC 1.15725</strain>
    </source>
</reference>
<name>A0A8J3E4B3_9PROT</name>
<organism evidence="3 4">
    <name type="scientific">Aliidongia dinghuensis</name>
    <dbReference type="NCBI Taxonomy" id="1867774"/>
    <lineage>
        <taxon>Bacteria</taxon>
        <taxon>Pseudomonadati</taxon>
        <taxon>Pseudomonadota</taxon>
        <taxon>Alphaproteobacteria</taxon>
        <taxon>Rhodospirillales</taxon>
        <taxon>Dongiaceae</taxon>
        <taxon>Aliidongia</taxon>
    </lineage>
</organism>
<dbReference type="RefSeq" id="WP_189044870.1">
    <property type="nucleotide sequence ID" value="NZ_BMJQ01000004.1"/>
</dbReference>
<evidence type="ECO:0000313" key="4">
    <source>
        <dbReference type="Proteomes" id="UP000646365"/>
    </source>
</evidence>